<evidence type="ECO:0000256" key="10">
    <source>
        <dbReference type="HAMAP-Rule" id="MF_00454"/>
    </source>
</evidence>
<comment type="catalytic activity">
    <reaction evidence="8">
        <text>fluoride(in) = fluoride(out)</text>
        <dbReference type="Rhea" id="RHEA:76159"/>
        <dbReference type="ChEBI" id="CHEBI:17051"/>
    </reaction>
    <physiologicalReaction direction="left-to-right" evidence="8">
        <dbReference type="Rhea" id="RHEA:76160"/>
    </physiologicalReaction>
</comment>
<evidence type="ECO:0000313" key="11">
    <source>
        <dbReference type="EMBL" id="MEU7069491.1"/>
    </source>
</evidence>
<keyword evidence="10" id="KW-0813">Transport</keyword>
<name>A0ABV3C3Z5_9ACTN</name>
<evidence type="ECO:0000256" key="9">
    <source>
        <dbReference type="ARBA" id="ARBA00049940"/>
    </source>
</evidence>
<evidence type="ECO:0000256" key="3">
    <source>
        <dbReference type="ARBA" id="ARBA00022692"/>
    </source>
</evidence>
<keyword evidence="5 10" id="KW-0472">Membrane</keyword>
<evidence type="ECO:0000256" key="2">
    <source>
        <dbReference type="ARBA" id="ARBA00022475"/>
    </source>
</evidence>
<feature type="transmembrane region" description="Helical" evidence="10">
    <location>
        <begin position="72"/>
        <end position="93"/>
    </location>
</feature>
<dbReference type="PANTHER" id="PTHR28259:SF1">
    <property type="entry name" value="FLUORIDE EXPORT PROTEIN 1-RELATED"/>
    <property type="match status" value="1"/>
</dbReference>
<sequence>MGTRAELRVVGAVAAGGALGATARYGASLLWPTPAHAFPWTTLTVNAVGCAVLGVLMVLLTETRVRVAPHPLLRPFLGTGFCGGFTTFSTYALDTRLLLDAGDPTRGLLYLGATLLAALAAVWAGGAVTRAVVPVRVTPA</sequence>
<feature type="binding site" evidence="10">
    <location>
        <position position="83"/>
    </location>
    <ligand>
        <name>Na(+)</name>
        <dbReference type="ChEBI" id="CHEBI:29101"/>
        <note>structural</note>
    </ligand>
</feature>
<comment type="function">
    <text evidence="9 10">Fluoride-specific ion channel. Important for reducing fluoride concentration in the cell, thus reducing its toxicity.</text>
</comment>
<dbReference type="HAMAP" id="MF_00454">
    <property type="entry name" value="FluC"/>
    <property type="match status" value="1"/>
</dbReference>
<keyword evidence="10" id="KW-0915">Sodium</keyword>
<dbReference type="Proteomes" id="UP001551329">
    <property type="component" value="Unassembled WGS sequence"/>
</dbReference>
<feature type="transmembrane region" description="Helical" evidence="10">
    <location>
        <begin position="7"/>
        <end position="25"/>
    </location>
</feature>
<dbReference type="InterPro" id="IPR003691">
    <property type="entry name" value="FluC"/>
</dbReference>
<protein>
    <recommendedName>
        <fullName evidence="10">Fluoride-specific ion channel FluC</fullName>
    </recommendedName>
</protein>
<keyword evidence="10" id="KW-0479">Metal-binding</keyword>
<accession>A0ABV3C3Z5</accession>
<comment type="similarity">
    <text evidence="7 10">Belongs to the fluoride channel Fluc/FEX (TC 1.A.43) family.</text>
</comment>
<comment type="subcellular location">
    <subcellularLocation>
        <location evidence="1 10">Cell membrane</location>
        <topology evidence="1 10">Multi-pass membrane protein</topology>
    </subcellularLocation>
</comment>
<dbReference type="PANTHER" id="PTHR28259">
    <property type="entry name" value="FLUORIDE EXPORT PROTEIN 1-RELATED"/>
    <property type="match status" value="1"/>
</dbReference>
<evidence type="ECO:0000313" key="12">
    <source>
        <dbReference type="Proteomes" id="UP001551329"/>
    </source>
</evidence>
<evidence type="ECO:0000256" key="4">
    <source>
        <dbReference type="ARBA" id="ARBA00022989"/>
    </source>
</evidence>
<keyword evidence="2 10" id="KW-1003">Cell membrane</keyword>
<dbReference type="Pfam" id="PF02537">
    <property type="entry name" value="CRCB"/>
    <property type="match status" value="1"/>
</dbReference>
<evidence type="ECO:0000256" key="6">
    <source>
        <dbReference type="ARBA" id="ARBA00023303"/>
    </source>
</evidence>
<keyword evidence="10" id="KW-0406">Ion transport</keyword>
<evidence type="ECO:0000256" key="7">
    <source>
        <dbReference type="ARBA" id="ARBA00035120"/>
    </source>
</evidence>
<dbReference type="NCBIfam" id="TIGR00494">
    <property type="entry name" value="crcB"/>
    <property type="match status" value="1"/>
</dbReference>
<reference evidence="11 12" key="1">
    <citation type="submission" date="2024-06" db="EMBL/GenBank/DDBJ databases">
        <title>The Natural Products Discovery Center: Release of the First 8490 Sequenced Strains for Exploring Actinobacteria Biosynthetic Diversity.</title>
        <authorList>
            <person name="Kalkreuter E."/>
            <person name="Kautsar S.A."/>
            <person name="Yang D."/>
            <person name="Bader C.D."/>
            <person name="Teijaro C.N."/>
            <person name="Fluegel L."/>
            <person name="Davis C.M."/>
            <person name="Simpson J.R."/>
            <person name="Lauterbach L."/>
            <person name="Steele A.D."/>
            <person name="Gui C."/>
            <person name="Meng S."/>
            <person name="Li G."/>
            <person name="Viehrig K."/>
            <person name="Ye F."/>
            <person name="Su P."/>
            <person name="Kiefer A.F."/>
            <person name="Nichols A."/>
            <person name="Cepeda A.J."/>
            <person name="Yan W."/>
            <person name="Fan B."/>
            <person name="Jiang Y."/>
            <person name="Adhikari A."/>
            <person name="Zheng C.-J."/>
            <person name="Schuster L."/>
            <person name="Cowan T.M."/>
            <person name="Smanski M.J."/>
            <person name="Chevrette M.G."/>
            <person name="De Carvalho L.P.S."/>
            <person name="Shen B."/>
        </authorList>
    </citation>
    <scope>NUCLEOTIDE SEQUENCE [LARGE SCALE GENOMIC DNA]</scope>
    <source>
        <strain evidence="11 12">NPDC045974</strain>
    </source>
</reference>
<evidence type="ECO:0000256" key="8">
    <source>
        <dbReference type="ARBA" id="ARBA00035585"/>
    </source>
</evidence>
<keyword evidence="3 10" id="KW-0812">Transmembrane</keyword>
<evidence type="ECO:0000256" key="1">
    <source>
        <dbReference type="ARBA" id="ARBA00004651"/>
    </source>
</evidence>
<evidence type="ECO:0000256" key="5">
    <source>
        <dbReference type="ARBA" id="ARBA00023136"/>
    </source>
</evidence>
<dbReference type="RefSeq" id="WP_358472562.1">
    <property type="nucleotide sequence ID" value="NZ_JBEZAE010000002.1"/>
</dbReference>
<comment type="activity regulation">
    <text evidence="10">Na(+) is not transported, but it plays an essential structural role and its presence is essential for fluoride channel function.</text>
</comment>
<feature type="binding site" evidence="10">
    <location>
        <position position="86"/>
    </location>
    <ligand>
        <name>Na(+)</name>
        <dbReference type="ChEBI" id="CHEBI:29101"/>
        <note>structural</note>
    </ligand>
</feature>
<feature type="transmembrane region" description="Helical" evidence="10">
    <location>
        <begin position="108"/>
        <end position="133"/>
    </location>
</feature>
<organism evidence="11 12">
    <name type="scientific">Streptomyces narbonensis</name>
    <dbReference type="NCBI Taxonomy" id="67333"/>
    <lineage>
        <taxon>Bacteria</taxon>
        <taxon>Bacillati</taxon>
        <taxon>Actinomycetota</taxon>
        <taxon>Actinomycetes</taxon>
        <taxon>Kitasatosporales</taxon>
        <taxon>Streptomycetaceae</taxon>
        <taxon>Streptomyces</taxon>
    </lineage>
</organism>
<gene>
    <name evidence="10 11" type="primary">crcB</name>
    <name evidence="10" type="synonym">fluC</name>
    <name evidence="11" type="ORF">AB0A88_04960</name>
</gene>
<feature type="transmembrane region" description="Helical" evidence="10">
    <location>
        <begin position="37"/>
        <end position="60"/>
    </location>
</feature>
<proteinExistence type="inferred from homology"/>
<dbReference type="EMBL" id="JBEZAE010000002">
    <property type="protein sequence ID" value="MEU7069491.1"/>
    <property type="molecule type" value="Genomic_DNA"/>
</dbReference>
<keyword evidence="12" id="KW-1185">Reference proteome</keyword>
<keyword evidence="6 10" id="KW-0407">Ion channel</keyword>
<comment type="caution">
    <text evidence="11">The sequence shown here is derived from an EMBL/GenBank/DDBJ whole genome shotgun (WGS) entry which is preliminary data.</text>
</comment>
<keyword evidence="4 10" id="KW-1133">Transmembrane helix</keyword>